<organism evidence="2 3">
    <name type="scientific">Rhizopus azygosporus</name>
    <name type="common">Rhizopus microsporus var. azygosporus</name>
    <dbReference type="NCBI Taxonomy" id="86630"/>
    <lineage>
        <taxon>Eukaryota</taxon>
        <taxon>Fungi</taxon>
        <taxon>Fungi incertae sedis</taxon>
        <taxon>Mucoromycota</taxon>
        <taxon>Mucoromycotina</taxon>
        <taxon>Mucoromycetes</taxon>
        <taxon>Mucorales</taxon>
        <taxon>Mucorineae</taxon>
        <taxon>Rhizopodaceae</taxon>
        <taxon>Rhizopus</taxon>
    </lineage>
</organism>
<gene>
    <name evidence="2" type="ORF">CU097_001429</name>
</gene>
<feature type="region of interest" description="Disordered" evidence="1">
    <location>
        <begin position="1"/>
        <end position="36"/>
    </location>
</feature>
<feature type="compositionally biased region" description="Low complexity" evidence="1">
    <location>
        <begin position="17"/>
        <end position="34"/>
    </location>
</feature>
<feature type="non-terminal residue" evidence="2">
    <location>
        <position position="98"/>
    </location>
</feature>
<dbReference type="Proteomes" id="UP000252139">
    <property type="component" value="Unassembled WGS sequence"/>
</dbReference>
<dbReference type="OrthoDB" id="2257279at2759"/>
<reference evidence="2 3" key="1">
    <citation type="journal article" date="2018" name="G3 (Bethesda)">
        <title>Phylogenetic and Phylogenomic Definition of Rhizopus Species.</title>
        <authorList>
            <person name="Gryganskyi A.P."/>
            <person name="Golan J."/>
            <person name="Dolatabadi S."/>
            <person name="Mondo S."/>
            <person name="Robb S."/>
            <person name="Idnurm A."/>
            <person name="Muszewska A."/>
            <person name="Steczkiewicz K."/>
            <person name="Masonjones S."/>
            <person name="Liao H.L."/>
            <person name="Gajdeczka M.T."/>
            <person name="Anike F."/>
            <person name="Vuek A."/>
            <person name="Anishchenko I.M."/>
            <person name="Voigt K."/>
            <person name="de Hoog G.S."/>
            <person name="Smith M.E."/>
            <person name="Heitman J."/>
            <person name="Vilgalys R."/>
            <person name="Stajich J.E."/>
        </authorList>
    </citation>
    <scope>NUCLEOTIDE SEQUENCE [LARGE SCALE GENOMIC DNA]</scope>
    <source>
        <strain evidence="2 3">CBS 357.93</strain>
    </source>
</reference>
<accession>A0A367IXL6</accession>
<proteinExistence type="predicted"/>
<comment type="caution">
    <text evidence="2">The sequence shown here is derived from an EMBL/GenBank/DDBJ whole genome shotgun (WGS) entry which is preliminary data.</text>
</comment>
<evidence type="ECO:0000256" key="1">
    <source>
        <dbReference type="SAM" id="MobiDB-lite"/>
    </source>
</evidence>
<sequence>MGNQVSSKKRSNEKSSRSLVSLTESSNNISTSSSCQPKFPIEYAYPHNKEEANRQQGQHYLLKHLFQGSYFAPVEEALSNPGSKVLDVGCGAHATWIL</sequence>
<protein>
    <submittedName>
        <fullName evidence="2">Uncharacterized protein</fullName>
    </submittedName>
</protein>
<evidence type="ECO:0000313" key="3">
    <source>
        <dbReference type="Proteomes" id="UP000252139"/>
    </source>
</evidence>
<evidence type="ECO:0000313" key="2">
    <source>
        <dbReference type="EMBL" id="RCH82418.1"/>
    </source>
</evidence>
<dbReference type="AlphaFoldDB" id="A0A367IXL6"/>
<keyword evidence="3" id="KW-1185">Reference proteome</keyword>
<dbReference type="STRING" id="86630.A0A367IXL6"/>
<dbReference type="EMBL" id="PJQL01003021">
    <property type="protein sequence ID" value="RCH82418.1"/>
    <property type="molecule type" value="Genomic_DNA"/>
</dbReference>
<name>A0A367IXL6_RHIAZ</name>